<dbReference type="InterPro" id="IPR017871">
    <property type="entry name" value="ABC_transporter-like_CS"/>
</dbReference>
<dbReference type="EC" id="3.6.3.-" evidence="5"/>
<dbReference type="PANTHER" id="PTHR24220">
    <property type="entry name" value="IMPORT ATP-BINDING PROTEIN"/>
    <property type="match status" value="1"/>
</dbReference>
<keyword evidence="5" id="KW-0378">Hydrolase</keyword>
<dbReference type="PROSITE" id="PS50893">
    <property type="entry name" value="ABC_TRANSPORTER_2"/>
    <property type="match status" value="1"/>
</dbReference>
<name>I7KBE1_METBM</name>
<keyword evidence="2" id="KW-0547">Nucleotide-binding</keyword>
<dbReference type="PANTHER" id="PTHR24220:SF86">
    <property type="entry name" value="ABC TRANSPORTER ABCH.1"/>
    <property type="match status" value="1"/>
</dbReference>
<evidence type="ECO:0000256" key="1">
    <source>
        <dbReference type="ARBA" id="ARBA00022448"/>
    </source>
</evidence>
<accession>I7KBE1</accession>
<dbReference type="GeneID" id="13354006"/>
<dbReference type="GO" id="GO:0098796">
    <property type="term" value="C:membrane protein complex"/>
    <property type="evidence" value="ECO:0007669"/>
    <property type="project" value="UniProtKB-ARBA"/>
</dbReference>
<dbReference type="PATRIC" id="fig|1201294.9.peg.490"/>
<dbReference type="PROSITE" id="PS00211">
    <property type="entry name" value="ABC_TRANSPORTER_1"/>
    <property type="match status" value="1"/>
</dbReference>
<dbReference type="Gene3D" id="3.40.50.300">
    <property type="entry name" value="P-loop containing nucleotide triphosphate hydrolases"/>
    <property type="match status" value="1"/>
</dbReference>
<dbReference type="InterPro" id="IPR027417">
    <property type="entry name" value="P-loop_NTPase"/>
</dbReference>
<dbReference type="Proteomes" id="UP000009007">
    <property type="component" value="Chromosome I"/>
</dbReference>
<dbReference type="HOGENOM" id="CLU_000604_1_22_2"/>
<dbReference type="SMART" id="SM00382">
    <property type="entry name" value="AAA"/>
    <property type="match status" value="1"/>
</dbReference>
<dbReference type="GO" id="GO:0022857">
    <property type="term" value="F:transmembrane transporter activity"/>
    <property type="evidence" value="ECO:0007669"/>
    <property type="project" value="UniProtKB-ARBA"/>
</dbReference>
<dbReference type="RefSeq" id="WP_014866358.1">
    <property type="nucleotide sequence ID" value="NC_018227.2"/>
</dbReference>
<sequence>MSGEPIVRFEDVTRVYPLPAGAVVALDHVSLMVEPGEFIAVMGPSGSGKSTLLNLMGCLDVPTTGKIYFAGQDISRLGDDDLTRLRRDHIGFVFQQFNLIPLLSALENVEFPVLLTAGREESRQRATEVLRAMNLDDALFSHRPGELSGGEQQRVAIARALANDPDLLLCDEPTGNLDTKTGTAIMDLLAAENRRGKTIVMVTHDPRIADYARRRIQIVDGRLV</sequence>
<dbReference type="GO" id="GO:0005886">
    <property type="term" value="C:plasma membrane"/>
    <property type="evidence" value="ECO:0007669"/>
    <property type="project" value="TreeGrafter"/>
</dbReference>
<proteinExistence type="predicted"/>
<feature type="domain" description="ABC transporter" evidence="4">
    <location>
        <begin position="7"/>
        <end position="224"/>
    </location>
</feature>
<dbReference type="KEGG" id="mbg:BN140_0458"/>
<protein>
    <submittedName>
        <fullName evidence="5">ABC-type antimicrobial peptide transport system, ATPase component</fullName>
        <ecNumber evidence="5">3.6.3.-</ecNumber>
    </submittedName>
</protein>
<evidence type="ECO:0000313" key="5">
    <source>
        <dbReference type="EMBL" id="CCJ35381.1"/>
    </source>
</evidence>
<dbReference type="Pfam" id="PF00005">
    <property type="entry name" value="ABC_tran"/>
    <property type="match status" value="1"/>
</dbReference>
<gene>
    <name evidence="5" type="ordered locus">BN140_0458</name>
</gene>
<dbReference type="InterPro" id="IPR017911">
    <property type="entry name" value="MacB-like_ATP-bd"/>
</dbReference>
<reference evidence="6" key="1">
    <citation type="journal article" date="2012" name="J. Bacteriol.">
        <title>Complete genome sequence of the hydrogenotrophic, methanogenic archaeon Methanoculleus bourgensis strain MS2T, isolated from a sewage sludge digester.</title>
        <authorList>
            <person name="Maus I."/>
            <person name="Wibberg D."/>
            <person name="Stantscheff R."/>
            <person name="Eikmeyer F.G."/>
            <person name="Seffner A."/>
            <person name="Boelter J."/>
            <person name="Szczepanowski R."/>
            <person name="Blom J."/>
            <person name="Jaenicke S."/>
            <person name="Konig H."/>
            <person name="Puhler A."/>
            <person name="Schluter A."/>
        </authorList>
    </citation>
    <scope>NUCLEOTIDE SEQUENCE [LARGE SCALE GENOMIC DNA]</scope>
    <source>
        <strain evidence="6">ATCC 43281 / DSM 3045 / OCM 15 / MS2</strain>
    </source>
</reference>
<dbReference type="CDD" id="cd03255">
    <property type="entry name" value="ABC_MJ0796_LolCDE_FtsE"/>
    <property type="match status" value="1"/>
</dbReference>
<dbReference type="SUPFAM" id="SSF52540">
    <property type="entry name" value="P-loop containing nucleoside triphosphate hydrolases"/>
    <property type="match status" value="1"/>
</dbReference>
<dbReference type="InterPro" id="IPR003593">
    <property type="entry name" value="AAA+_ATPase"/>
</dbReference>
<dbReference type="BioCyc" id="MBOU1201294:BN140_RS02275-MONOMER"/>
<evidence type="ECO:0000313" key="6">
    <source>
        <dbReference type="Proteomes" id="UP000009007"/>
    </source>
</evidence>
<dbReference type="GO" id="GO:0005524">
    <property type="term" value="F:ATP binding"/>
    <property type="evidence" value="ECO:0007669"/>
    <property type="project" value="UniProtKB-KW"/>
</dbReference>
<evidence type="ECO:0000256" key="3">
    <source>
        <dbReference type="ARBA" id="ARBA00022840"/>
    </source>
</evidence>
<keyword evidence="3" id="KW-0067">ATP-binding</keyword>
<organism evidence="5 6">
    <name type="scientific">Methanoculleus bourgensis (strain ATCC 43281 / DSM 3045 / OCM 15 / MS2)</name>
    <name type="common">Methanogenium bourgense</name>
    <dbReference type="NCBI Taxonomy" id="1201294"/>
    <lineage>
        <taxon>Archaea</taxon>
        <taxon>Methanobacteriati</taxon>
        <taxon>Methanobacteriota</taxon>
        <taxon>Stenosarchaea group</taxon>
        <taxon>Methanomicrobia</taxon>
        <taxon>Methanomicrobiales</taxon>
        <taxon>Methanomicrobiaceae</taxon>
        <taxon>Methanoculleus</taxon>
    </lineage>
</organism>
<evidence type="ECO:0000259" key="4">
    <source>
        <dbReference type="PROSITE" id="PS50893"/>
    </source>
</evidence>
<dbReference type="STRING" id="1201294.BN140_0458"/>
<dbReference type="AlphaFoldDB" id="I7KBE1"/>
<dbReference type="InterPro" id="IPR015854">
    <property type="entry name" value="ABC_transpr_LolD-like"/>
</dbReference>
<evidence type="ECO:0000256" key="2">
    <source>
        <dbReference type="ARBA" id="ARBA00022741"/>
    </source>
</evidence>
<dbReference type="EMBL" id="HE964772">
    <property type="protein sequence ID" value="CCJ35381.1"/>
    <property type="molecule type" value="Genomic_DNA"/>
</dbReference>
<keyword evidence="6" id="KW-1185">Reference proteome</keyword>
<dbReference type="GO" id="GO:0016887">
    <property type="term" value="F:ATP hydrolysis activity"/>
    <property type="evidence" value="ECO:0007669"/>
    <property type="project" value="InterPro"/>
</dbReference>
<keyword evidence="1" id="KW-0813">Transport</keyword>
<dbReference type="InterPro" id="IPR003439">
    <property type="entry name" value="ABC_transporter-like_ATP-bd"/>
</dbReference>
<dbReference type="FunFam" id="3.40.50.300:FF:000032">
    <property type="entry name" value="Export ABC transporter ATP-binding protein"/>
    <property type="match status" value="1"/>
</dbReference>